<protein>
    <submittedName>
        <fullName evidence="5">Oxidoreductase</fullName>
    </submittedName>
</protein>
<sequence>MTTPSPLRLSGQVALVTGASSGIGEATARALDAEGAAVVLVARRQQRLEALAESIRREGGQAAVVVADLADLAQARDAVMQAIGLFGRLDILVNNAGVMLLGPVADADPGDWQRMMELNVLALMHCTQAAVQAMGGQGRGHIVNISSVSGRGAGPTSAGYSASKWAVGGFSEGLRQEVRLLGIRVTVIEPGVVATELTEHITHSATKESYEGRIAQMTPLEPEDIAAAVVYATTQPPRVNVNEILIRPLDQG</sequence>
<dbReference type="InterPro" id="IPR002347">
    <property type="entry name" value="SDR_fam"/>
</dbReference>
<dbReference type="PRINTS" id="PR00080">
    <property type="entry name" value="SDRFAMILY"/>
</dbReference>
<proteinExistence type="inferred from homology"/>
<evidence type="ECO:0000313" key="6">
    <source>
        <dbReference type="Proteomes" id="UP000236379"/>
    </source>
</evidence>
<name>A0A2K3UY44_9DEIO</name>
<dbReference type="GO" id="GO:0016616">
    <property type="term" value="F:oxidoreductase activity, acting on the CH-OH group of donors, NAD or NADP as acceptor"/>
    <property type="evidence" value="ECO:0007669"/>
    <property type="project" value="UniProtKB-ARBA"/>
</dbReference>
<dbReference type="OrthoDB" id="9775296at2"/>
<evidence type="ECO:0000256" key="1">
    <source>
        <dbReference type="ARBA" id="ARBA00006484"/>
    </source>
</evidence>
<dbReference type="PROSITE" id="PS00061">
    <property type="entry name" value="ADH_SHORT"/>
    <property type="match status" value="1"/>
</dbReference>
<dbReference type="InterPro" id="IPR020904">
    <property type="entry name" value="Sc_DH/Rdtase_CS"/>
</dbReference>
<dbReference type="Pfam" id="PF00106">
    <property type="entry name" value="adh_short"/>
    <property type="match status" value="1"/>
</dbReference>
<dbReference type="FunFam" id="3.40.50.720:FF:000047">
    <property type="entry name" value="NADP-dependent L-serine/L-allo-threonine dehydrogenase"/>
    <property type="match status" value="1"/>
</dbReference>
<dbReference type="AlphaFoldDB" id="A0A2K3UY44"/>
<evidence type="ECO:0000313" key="5">
    <source>
        <dbReference type="EMBL" id="PNY81457.1"/>
    </source>
</evidence>
<dbReference type="Proteomes" id="UP000236379">
    <property type="component" value="Unassembled WGS sequence"/>
</dbReference>
<evidence type="ECO:0000259" key="4">
    <source>
        <dbReference type="SMART" id="SM00822"/>
    </source>
</evidence>
<keyword evidence="6" id="KW-1185">Reference proteome</keyword>
<dbReference type="SMART" id="SM00822">
    <property type="entry name" value="PKS_KR"/>
    <property type="match status" value="1"/>
</dbReference>
<reference evidence="5 6" key="1">
    <citation type="submission" date="2018-01" db="EMBL/GenBank/DDBJ databases">
        <title>Deinococcus koreensis sp. nov., a radiation-resistant bacterium isolated from river water.</title>
        <authorList>
            <person name="Choi A."/>
        </authorList>
    </citation>
    <scope>NUCLEOTIDE SEQUENCE [LARGE SCALE GENOMIC DNA]</scope>
    <source>
        <strain evidence="5 6">SJW1-2</strain>
    </source>
</reference>
<comment type="similarity">
    <text evidence="1 3">Belongs to the short-chain dehydrogenases/reductases (SDR) family.</text>
</comment>
<dbReference type="PANTHER" id="PTHR43115:SF4">
    <property type="entry name" value="DEHYDROGENASE_REDUCTASE SDR FAMILY MEMBER 11"/>
    <property type="match status" value="1"/>
</dbReference>
<accession>A0A2K3UY44</accession>
<dbReference type="SUPFAM" id="SSF51735">
    <property type="entry name" value="NAD(P)-binding Rossmann-fold domains"/>
    <property type="match status" value="1"/>
</dbReference>
<dbReference type="PANTHER" id="PTHR43115">
    <property type="entry name" value="DEHYDROGENASE/REDUCTASE SDR FAMILY MEMBER 11"/>
    <property type="match status" value="1"/>
</dbReference>
<evidence type="ECO:0000256" key="2">
    <source>
        <dbReference type="ARBA" id="ARBA00023002"/>
    </source>
</evidence>
<dbReference type="PRINTS" id="PR00081">
    <property type="entry name" value="GDHRDH"/>
</dbReference>
<gene>
    <name evidence="5" type="ORF">CVO96_08730</name>
</gene>
<dbReference type="PIRSF" id="PIRSF000126">
    <property type="entry name" value="11-beta-HSD1"/>
    <property type="match status" value="1"/>
</dbReference>
<evidence type="ECO:0000256" key="3">
    <source>
        <dbReference type="RuleBase" id="RU000363"/>
    </source>
</evidence>
<dbReference type="InterPro" id="IPR036291">
    <property type="entry name" value="NAD(P)-bd_dom_sf"/>
</dbReference>
<keyword evidence="2" id="KW-0560">Oxidoreductase</keyword>
<dbReference type="RefSeq" id="WP_103311900.1">
    <property type="nucleotide sequence ID" value="NZ_PPPD01000001.1"/>
</dbReference>
<feature type="domain" description="Ketoreductase" evidence="4">
    <location>
        <begin position="12"/>
        <end position="196"/>
    </location>
</feature>
<dbReference type="EMBL" id="PPPD01000001">
    <property type="protein sequence ID" value="PNY81457.1"/>
    <property type="molecule type" value="Genomic_DNA"/>
</dbReference>
<comment type="caution">
    <text evidence="5">The sequence shown here is derived from an EMBL/GenBank/DDBJ whole genome shotgun (WGS) entry which is preliminary data.</text>
</comment>
<dbReference type="Gene3D" id="3.40.50.720">
    <property type="entry name" value="NAD(P)-binding Rossmann-like Domain"/>
    <property type="match status" value="1"/>
</dbReference>
<organism evidence="5 6">
    <name type="scientific">Deinococcus koreensis</name>
    <dbReference type="NCBI Taxonomy" id="2054903"/>
    <lineage>
        <taxon>Bacteria</taxon>
        <taxon>Thermotogati</taxon>
        <taxon>Deinococcota</taxon>
        <taxon>Deinococci</taxon>
        <taxon>Deinococcales</taxon>
        <taxon>Deinococcaceae</taxon>
        <taxon>Deinococcus</taxon>
    </lineage>
</organism>
<dbReference type="InterPro" id="IPR057326">
    <property type="entry name" value="KR_dom"/>
</dbReference>